<dbReference type="Proteomes" id="UP000284842">
    <property type="component" value="Unassembled WGS sequence"/>
</dbReference>
<dbReference type="GO" id="GO:0071038">
    <property type="term" value="P:TRAMP-dependent tRNA surveillance pathway"/>
    <property type="evidence" value="ECO:0007669"/>
    <property type="project" value="TreeGrafter"/>
</dbReference>
<dbReference type="OrthoDB" id="7608935at2759"/>
<dbReference type="GO" id="GO:0008270">
    <property type="term" value="F:zinc ion binding"/>
    <property type="evidence" value="ECO:0007669"/>
    <property type="project" value="UniProtKB-KW"/>
</dbReference>
<gene>
    <name evidence="11" type="ORF">CVT24_009495</name>
</gene>
<feature type="compositionally biased region" description="Basic and acidic residues" evidence="9">
    <location>
        <begin position="277"/>
        <end position="293"/>
    </location>
</feature>
<evidence type="ECO:0000313" key="12">
    <source>
        <dbReference type="Proteomes" id="UP000284842"/>
    </source>
</evidence>
<comment type="caution">
    <text evidence="11">The sequence shown here is derived from an EMBL/GenBank/DDBJ whole genome shotgun (WGS) entry which is preliminary data.</text>
</comment>
<comment type="subcellular location">
    <subcellularLocation>
        <location evidence="1">Nucleus</location>
    </subcellularLocation>
</comment>
<feature type="domain" description="CCHC-type" evidence="10">
    <location>
        <begin position="478"/>
        <end position="493"/>
    </location>
</feature>
<feature type="compositionally biased region" description="Low complexity" evidence="9">
    <location>
        <begin position="9"/>
        <end position="25"/>
    </location>
</feature>
<proteinExistence type="predicted"/>
<dbReference type="STRING" id="181874.A0A409VCM5"/>
<feature type="region of interest" description="Disordered" evidence="9">
    <location>
        <begin position="715"/>
        <end position="809"/>
    </location>
</feature>
<keyword evidence="7" id="KW-0539">Nucleus</keyword>
<dbReference type="InterPro" id="IPR036875">
    <property type="entry name" value="Znf_CCHC_sf"/>
</dbReference>
<evidence type="ECO:0000259" key="10">
    <source>
        <dbReference type="PROSITE" id="PS50158"/>
    </source>
</evidence>
<keyword evidence="5 8" id="KW-0863">Zinc-finger</keyword>
<name>A0A409VCM5_9AGAR</name>
<evidence type="ECO:0000256" key="1">
    <source>
        <dbReference type="ARBA" id="ARBA00004123"/>
    </source>
</evidence>
<dbReference type="SUPFAM" id="SSF57756">
    <property type="entry name" value="Retrovirus zinc finger-like domains"/>
    <property type="match status" value="2"/>
</dbReference>
<dbReference type="GO" id="GO:0071035">
    <property type="term" value="P:nuclear polyadenylation-dependent rRNA catabolic process"/>
    <property type="evidence" value="ECO:0007669"/>
    <property type="project" value="TreeGrafter"/>
</dbReference>
<evidence type="ECO:0000313" key="11">
    <source>
        <dbReference type="EMBL" id="PPQ63869.1"/>
    </source>
</evidence>
<evidence type="ECO:0000256" key="6">
    <source>
        <dbReference type="ARBA" id="ARBA00022833"/>
    </source>
</evidence>
<keyword evidence="6" id="KW-0862">Zinc</keyword>
<evidence type="ECO:0000256" key="7">
    <source>
        <dbReference type="ARBA" id="ARBA00023242"/>
    </source>
</evidence>
<dbReference type="GO" id="GO:0003723">
    <property type="term" value="F:RNA binding"/>
    <property type="evidence" value="ECO:0007669"/>
    <property type="project" value="TreeGrafter"/>
</dbReference>
<feature type="region of interest" description="Disordered" evidence="9">
    <location>
        <begin position="1"/>
        <end position="335"/>
    </location>
</feature>
<feature type="region of interest" description="Disordered" evidence="9">
    <location>
        <begin position="661"/>
        <end position="702"/>
    </location>
</feature>
<feature type="compositionally biased region" description="Basic and acidic residues" evidence="9">
    <location>
        <begin position="251"/>
        <end position="265"/>
    </location>
</feature>
<keyword evidence="2" id="KW-0507">mRNA processing</keyword>
<keyword evidence="12" id="KW-1185">Reference proteome</keyword>
<dbReference type="PANTHER" id="PTHR46543:SF1">
    <property type="entry name" value="ZINC FINGER CCHC DOMAIN-CONTAINING PROTEIN 7"/>
    <property type="match status" value="1"/>
</dbReference>
<sequence length="809" mass="88016">MAAPEIIDLTTTSAPSISPASPLASNQPKNNDNDAVSCVASADAKLNDSSISAKQSPSANSQRDPSKNAEPSAGSSTTSQNDLKLQSTAPSSKPVEVFDTTSSLVVPTESLPKPSKTGNAPDATVGEREPEKGVVEVAKTPAPRRTRKRARKSASGDGLGSASASGKEDNKEKNEGPSAKKENVVHGQRDGGASKNEKEQRVGEKRKRGADDDGEEGQSKSRLEDGEVLDAKMDVDVVEIEPPRRASSTLPDRDSKNVDESESSTKSKSKPKSRSKSKPESKAKSSPKPESKSKPRSKAQSSSQSQSQPQPKSQSKSTSKAQSPAPQPEKPVSREAGPDLFYIDVTPTAIPTVLVDTTPAIAIDVDESLDTKLLVPAHVTVLGSTPVEIIEKITREDGAEEGEEEEDYIDYLDYDDVKGITRYFETPPDASATLTRTVCKNCGAEGEHKTSACPVQICLTCGARNEHSTRSCPISKVCFTCGMKGHINANCPNRRSGRAMMSTRDQECDRCFSSFHKTPECPTWWRIYEYFSTEGQSETLKRRMEKKGLLLGKGGEAYVADDEWCYNCGSAGHWGDDCDDARIPPNDYSAFSSYNVMKSPFYDAGQEQQNKSKSTVKRNLVDELTQWPGDAPDLVGKKGKAKAKLALQQHVEKVVDTVDEDDWFGNRNKGRGGASGDRDRDKKNGPASTAQQPPKGTPTEPKKMRFAGISIKGMASKVQEPQTQAQGALLGRIDFPRSEKRDSDRDRGEKKGDRDRDRDRGGSSRNDSGFDRKKDGGSRYSESSRDKGRWRDRDDGRRNGRRYTGGYAR</sequence>
<dbReference type="PROSITE" id="PS50158">
    <property type="entry name" value="ZF_CCHC"/>
    <property type="match status" value="2"/>
</dbReference>
<dbReference type="SMART" id="SM00343">
    <property type="entry name" value="ZnF_C2HC"/>
    <property type="match status" value="5"/>
</dbReference>
<feature type="compositionally biased region" description="Basic residues" evidence="9">
    <location>
        <begin position="142"/>
        <end position="152"/>
    </location>
</feature>
<dbReference type="GO" id="GO:0071037">
    <property type="term" value="P:nuclear polyadenylation-dependent snRNA catabolic process"/>
    <property type="evidence" value="ECO:0007669"/>
    <property type="project" value="TreeGrafter"/>
</dbReference>
<dbReference type="GO" id="GO:0006397">
    <property type="term" value="P:mRNA processing"/>
    <property type="evidence" value="ECO:0007669"/>
    <property type="project" value="UniProtKB-KW"/>
</dbReference>
<dbReference type="PANTHER" id="PTHR46543">
    <property type="entry name" value="ZINC FINGER CCHC DOMAIN-CONTAINING PROTEIN 7"/>
    <property type="match status" value="1"/>
</dbReference>
<feature type="compositionally biased region" description="Low complexity" evidence="9">
    <location>
        <begin position="153"/>
        <end position="165"/>
    </location>
</feature>
<feature type="compositionally biased region" description="Basic and acidic residues" evidence="9">
    <location>
        <begin position="125"/>
        <end position="134"/>
    </location>
</feature>
<dbReference type="GO" id="GO:0071039">
    <property type="term" value="P:nuclear polyadenylation-dependent CUT catabolic process"/>
    <property type="evidence" value="ECO:0007669"/>
    <property type="project" value="TreeGrafter"/>
</dbReference>
<evidence type="ECO:0000256" key="2">
    <source>
        <dbReference type="ARBA" id="ARBA00022664"/>
    </source>
</evidence>
<keyword evidence="4" id="KW-0677">Repeat</keyword>
<dbReference type="InterPro" id="IPR051644">
    <property type="entry name" value="TRAMP_AT-DNA-binding"/>
</dbReference>
<feature type="compositionally biased region" description="Basic and acidic residues" evidence="9">
    <location>
        <begin position="166"/>
        <end position="189"/>
    </location>
</feature>
<evidence type="ECO:0000256" key="5">
    <source>
        <dbReference type="ARBA" id="ARBA00022771"/>
    </source>
</evidence>
<evidence type="ECO:0000256" key="8">
    <source>
        <dbReference type="PROSITE-ProRule" id="PRU00047"/>
    </source>
</evidence>
<dbReference type="Pfam" id="PF00098">
    <property type="entry name" value="zf-CCHC"/>
    <property type="match status" value="1"/>
</dbReference>
<feature type="compositionally biased region" description="Low complexity" evidence="9">
    <location>
        <begin position="298"/>
        <end position="324"/>
    </location>
</feature>
<keyword evidence="3" id="KW-0479">Metal-binding</keyword>
<dbReference type="InterPro" id="IPR001878">
    <property type="entry name" value="Znf_CCHC"/>
</dbReference>
<feature type="compositionally biased region" description="Polar residues" evidence="9">
    <location>
        <begin position="73"/>
        <end position="91"/>
    </location>
</feature>
<feature type="compositionally biased region" description="Polar residues" evidence="9">
    <location>
        <begin position="47"/>
        <end position="63"/>
    </location>
</feature>
<feature type="compositionally biased region" description="Basic and acidic residues" evidence="9">
    <location>
        <begin position="734"/>
        <end position="798"/>
    </location>
</feature>
<accession>A0A409VCM5</accession>
<evidence type="ECO:0000256" key="4">
    <source>
        <dbReference type="ARBA" id="ARBA00022737"/>
    </source>
</evidence>
<dbReference type="AlphaFoldDB" id="A0A409VCM5"/>
<dbReference type="InParanoid" id="A0A409VCM5"/>
<feature type="domain" description="CCHC-type" evidence="10">
    <location>
        <begin position="565"/>
        <end position="578"/>
    </location>
</feature>
<dbReference type="GO" id="GO:0031499">
    <property type="term" value="C:TRAMP complex"/>
    <property type="evidence" value="ECO:0007669"/>
    <property type="project" value="TreeGrafter"/>
</dbReference>
<dbReference type="Gene3D" id="4.10.60.10">
    <property type="entry name" value="Zinc finger, CCHC-type"/>
    <property type="match status" value="2"/>
</dbReference>
<organism evidence="11 12">
    <name type="scientific">Panaeolus cyanescens</name>
    <dbReference type="NCBI Taxonomy" id="181874"/>
    <lineage>
        <taxon>Eukaryota</taxon>
        <taxon>Fungi</taxon>
        <taxon>Dikarya</taxon>
        <taxon>Basidiomycota</taxon>
        <taxon>Agaricomycotina</taxon>
        <taxon>Agaricomycetes</taxon>
        <taxon>Agaricomycetidae</taxon>
        <taxon>Agaricales</taxon>
        <taxon>Agaricineae</taxon>
        <taxon>Galeropsidaceae</taxon>
        <taxon>Panaeolus</taxon>
    </lineage>
</organism>
<feature type="compositionally biased region" description="Basic residues" evidence="9">
    <location>
        <begin position="267"/>
        <end position="276"/>
    </location>
</feature>
<dbReference type="GO" id="GO:0071036">
    <property type="term" value="P:nuclear polyadenylation-dependent snoRNA catabolic process"/>
    <property type="evidence" value="ECO:0007669"/>
    <property type="project" value="TreeGrafter"/>
</dbReference>
<evidence type="ECO:0000256" key="3">
    <source>
        <dbReference type="ARBA" id="ARBA00022723"/>
    </source>
</evidence>
<dbReference type="GO" id="GO:0071031">
    <property type="term" value="P:nuclear mRNA surveillance of mRNA 3'-end processing"/>
    <property type="evidence" value="ECO:0007669"/>
    <property type="project" value="TreeGrafter"/>
</dbReference>
<feature type="compositionally biased region" description="Basic and acidic residues" evidence="9">
    <location>
        <begin position="217"/>
        <end position="235"/>
    </location>
</feature>
<evidence type="ECO:0000256" key="9">
    <source>
        <dbReference type="SAM" id="MobiDB-lite"/>
    </source>
</evidence>
<protein>
    <recommendedName>
        <fullName evidence="10">CCHC-type domain-containing protein</fullName>
    </recommendedName>
</protein>
<dbReference type="EMBL" id="NHTK01006106">
    <property type="protein sequence ID" value="PPQ63869.1"/>
    <property type="molecule type" value="Genomic_DNA"/>
</dbReference>
<reference evidence="11 12" key="1">
    <citation type="journal article" date="2018" name="Evol. Lett.">
        <title>Horizontal gene cluster transfer increased hallucinogenic mushroom diversity.</title>
        <authorList>
            <person name="Reynolds H.T."/>
            <person name="Vijayakumar V."/>
            <person name="Gluck-Thaler E."/>
            <person name="Korotkin H.B."/>
            <person name="Matheny P.B."/>
            <person name="Slot J.C."/>
        </authorList>
    </citation>
    <scope>NUCLEOTIDE SEQUENCE [LARGE SCALE GENOMIC DNA]</scope>
    <source>
        <strain evidence="11 12">2629</strain>
    </source>
</reference>